<evidence type="ECO:0000256" key="4">
    <source>
        <dbReference type="ARBA" id="ARBA00022691"/>
    </source>
</evidence>
<proteinExistence type="predicted"/>
<dbReference type="SUPFAM" id="SSF53335">
    <property type="entry name" value="S-adenosyl-L-methionine-dependent methyltransferases"/>
    <property type="match status" value="1"/>
</dbReference>
<dbReference type="PANTHER" id="PTHR12189">
    <property type="entry name" value="MRNA GUANINE-7- METHYLTRANSFERASE"/>
    <property type="match status" value="1"/>
</dbReference>
<sequence length="873" mass="101895">MKRSNNSEQNVYEQYNKIDKKERKKYEVEVRYKTESLAKKSILDLIKSIRGKLKLTEDNFIDFIEYKDQVKIGTRVSIINNKSDVSVPYRKETIAKTHDKNLIGQYTVNLSKEENVNEADIPKNPSVILLKRRFQYVLENHKNWRVDMTIIRQSESASSSIKLAFKEFFTDISSFEDLLEVISKRPHIYKYSVEIEYIDNKNISEAEIKKISIMPFILDNPNIESNIMFEQETLKISNVINSISSSIRWASPITNLKLRYILPQVRVLTKQQYLDMYPPLTYLLKEKTDGIRSVISVNNNKAFVIRDPDLIDVYDLPKYNKELIVDAEYIESKKTFVIFDIVKYHEEKIQIGIEHRIPFIKSCCEVLRKNIPNFTFVEANYLSLSNPQRYKGQIEDKLSSTEYEVDGLIFVNTKQNYKNTITFKWKPVKYQTIDVLCKKCPSNLIKSKGNYLEKKDHDLYFLYTTGSYNLRQNLQIVPNVGYDQLFNINRGDRNLPIQFTTPFVPLSYQYYHPHSSDVDINDKIVEMGCKENDCIEFNNGRYYVNWYIHKIRDDKEVVPGTYYGNSYLTAFYTFLNHINVFDVSFLYNGIPKDQYFLNSGGEDNIYSGTRAFNSYIKSQSINQYAHKAQSVLDIGAGRGGDLYKYIQHNLVKNLVVVDIDKAGLTELFSRWLEMAKKSNTILQTSMRGLVLDINDEYTENISKIKSVVETTYFSSIFMHSCIHYFTESIETIRNLAYFCKKLTTTGSNIVVTCPYGEAIFDKLKNKSTYSIIENDSIKYKINKIYTDEVMTPGGQKISIMLPFTKGKMYEEYLVNTTAITEIFKENGFSLKVKLTYNEYLVGFNIHKKHKYNSLSDGDKEWASLYIALVYERQ</sequence>
<dbReference type="InterPro" id="IPR039753">
    <property type="entry name" value="RG7MT1"/>
</dbReference>
<dbReference type="EMBL" id="MN740509">
    <property type="protein sequence ID" value="QHU30513.1"/>
    <property type="molecule type" value="Genomic_DNA"/>
</dbReference>
<dbReference type="GO" id="GO:0004482">
    <property type="term" value="F:mRNA 5'-cap (guanine-N7-)-methyltransferase activity"/>
    <property type="evidence" value="ECO:0007669"/>
    <property type="project" value="UniProtKB-EC"/>
</dbReference>
<evidence type="ECO:0000256" key="3">
    <source>
        <dbReference type="ARBA" id="ARBA00022679"/>
    </source>
</evidence>
<dbReference type="GO" id="GO:0003723">
    <property type="term" value="F:RNA binding"/>
    <property type="evidence" value="ECO:0007669"/>
    <property type="project" value="UniProtKB-KW"/>
</dbReference>
<dbReference type="InterPro" id="IPR029063">
    <property type="entry name" value="SAM-dependent_MTases_sf"/>
</dbReference>
<dbReference type="Pfam" id="PF03291">
    <property type="entry name" value="mRNA_G-N7_MeTrfase"/>
    <property type="match status" value="1"/>
</dbReference>
<name>A0A6C0LIZ7_9ZZZZ</name>
<dbReference type="SUPFAM" id="SSF56091">
    <property type="entry name" value="DNA ligase/mRNA capping enzyme, catalytic domain"/>
    <property type="match status" value="1"/>
</dbReference>
<dbReference type="Gene3D" id="3.40.50.150">
    <property type="entry name" value="Vaccinia Virus protein VP39"/>
    <property type="match status" value="1"/>
</dbReference>
<organism evidence="7">
    <name type="scientific">viral metagenome</name>
    <dbReference type="NCBI Taxonomy" id="1070528"/>
    <lineage>
        <taxon>unclassified sequences</taxon>
        <taxon>metagenomes</taxon>
        <taxon>organismal metagenomes</taxon>
    </lineage>
</organism>
<dbReference type="PANTHER" id="PTHR12189:SF2">
    <property type="entry name" value="MRNA CAP GUANINE-N7 METHYLTRANSFERASE"/>
    <property type="match status" value="1"/>
</dbReference>
<dbReference type="AlphaFoldDB" id="A0A6C0LIZ7"/>
<evidence type="ECO:0000259" key="6">
    <source>
        <dbReference type="PROSITE" id="PS51562"/>
    </source>
</evidence>
<keyword evidence="2" id="KW-0489">Methyltransferase</keyword>
<keyword evidence="3" id="KW-0808">Transferase</keyword>
<dbReference type="EC" id="2.1.1.56" evidence="1"/>
<dbReference type="GO" id="GO:0005634">
    <property type="term" value="C:nucleus"/>
    <property type="evidence" value="ECO:0007669"/>
    <property type="project" value="TreeGrafter"/>
</dbReference>
<evidence type="ECO:0000256" key="1">
    <source>
        <dbReference type="ARBA" id="ARBA00011926"/>
    </source>
</evidence>
<keyword evidence="5" id="KW-0694">RNA-binding</keyword>
<keyword evidence="4" id="KW-0949">S-adenosyl-L-methionine</keyword>
<protein>
    <recommendedName>
        <fullName evidence="1">mRNA (guanine-N(7))-methyltransferase</fullName>
        <ecNumber evidence="1">2.1.1.56</ecNumber>
    </recommendedName>
</protein>
<evidence type="ECO:0000256" key="2">
    <source>
        <dbReference type="ARBA" id="ARBA00022603"/>
    </source>
</evidence>
<feature type="domain" description="MRNA cap 0 methyltransferase" evidence="6">
    <location>
        <begin position="604"/>
        <end position="873"/>
    </location>
</feature>
<reference evidence="7" key="1">
    <citation type="journal article" date="2020" name="Nature">
        <title>Giant virus diversity and host interactions through global metagenomics.</title>
        <authorList>
            <person name="Schulz F."/>
            <person name="Roux S."/>
            <person name="Paez-Espino D."/>
            <person name="Jungbluth S."/>
            <person name="Walsh D.A."/>
            <person name="Denef V.J."/>
            <person name="McMahon K.D."/>
            <person name="Konstantinidis K.T."/>
            <person name="Eloe-Fadrosh E.A."/>
            <person name="Kyrpides N.C."/>
            <person name="Woyke T."/>
        </authorList>
    </citation>
    <scope>NUCLEOTIDE SEQUENCE</scope>
    <source>
        <strain evidence="7">GVMAG-M-3300027833-19</strain>
    </source>
</reference>
<dbReference type="Gene3D" id="3.30.470.30">
    <property type="entry name" value="DNA ligase/mRNA capping enzyme"/>
    <property type="match status" value="1"/>
</dbReference>
<evidence type="ECO:0000256" key="5">
    <source>
        <dbReference type="ARBA" id="ARBA00022884"/>
    </source>
</evidence>
<accession>A0A6C0LIZ7</accession>
<dbReference type="PROSITE" id="PS51562">
    <property type="entry name" value="RNA_CAP0_MT"/>
    <property type="match status" value="1"/>
</dbReference>
<dbReference type="InterPro" id="IPR004971">
    <property type="entry name" value="mRNA_G-N7_MeTrfase_dom"/>
</dbReference>
<evidence type="ECO:0000313" key="7">
    <source>
        <dbReference type="EMBL" id="QHU30513.1"/>
    </source>
</evidence>